<dbReference type="EMBL" id="AVFL01000003">
    <property type="protein sequence ID" value="EWY41548.1"/>
    <property type="molecule type" value="Genomic_DNA"/>
</dbReference>
<name>W9HCD8_9PROT</name>
<evidence type="ECO:0000256" key="1">
    <source>
        <dbReference type="SAM" id="SignalP"/>
    </source>
</evidence>
<reference evidence="2 3" key="1">
    <citation type="submission" date="2013-08" db="EMBL/GenBank/DDBJ databases">
        <title>The genome sequence of Skermanella stibiiresistens.</title>
        <authorList>
            <person name="Zhu W."/>
            <person name="Wang G."/>
        </authorList>
    </citation>
    <scope>NUCLEOTIDE SEQUENCE [LARGE SCALE GENOMIC DNA]</scope>
    <source>
        <strain evidence="2 3">SB22</strain>
    </source>
</reference>
<organism evidence="2 3">
    <name type="scientific">Skermanella stibiiresistens SB22</name>
    <dbReference type="NCBI Taxonomy" id="1385369"/>
    <lineage>
        <taxon>Bacteria</taxon>
        <taxon>Pseudomonadati</taxon>
        <taxon>Pseudomonadota</taxon>
        <taxon>Alphaproteobacteria</taxon>
        <taxon>Rhodospirillales</taxon>
        <taxon>Azospirillaceae</taxon>
        <taxon>Skermanella</taxon>
    </lineage>
</organism>
<protein>
    <submittedName>
        <fullName evidence="2">Uncharacterized protein</fullName>
    </submittedName>
</protein>
<evidence type="ECO:0000313" key="2">
    <source>
        <dbReference type="EMBL" id="EWY41548.1"/>
    </source>
</evidence>
<sequence length="216" mass="23410">MTGCSLLLAAGVLAAAPVLAQPTSPGHSDVRQVRVGLALDEKSAAGLGGFACANEGAPALQGWSDYKTCPANAQGLREIRFEFQEDDRLVQLADRWEGTKIAGHPVILTMAVTEEGVIDGLRIVTDDEASPYLRKKAYLLSIKVREHYGRDGWTCVDLPREPGETEIGGMFVKQECDKSADGRNLKMWTKLFRGAGQEGKRYEDSVSVEVTRASPS</sequence>
<evidence type="ECO:0000313" key="3">
    <source>
        <dbReference type="Proteomes" id="UP000019486"/>
    </source>
</evidence>
<feature type="signal peptide" evidence="1">
    <location>
        <begin position="1"/>
        <end position="20"/>
    </location>
</feature>
<feature type="chain" id="PRO_5004920925" evidence="1">
    <location>
        <begin position="21"/>
        <end position="216"/>
    </location>
</feature>
<dbReference type="AlphaFoldDB" id="W9HCD8"/>
<accession>W9HCD8</accession>
<comment type="caution">
    <text evidence="2">The sequence shown here is derived from an EMBL/GenBank/DDBJ whole genome shotgun (WGS) entry which is preliminary data.</text>
</comment>
<keyword evidence="1" id="KW-0732">Signal</keyword>
<keyword evidence="3" id="KW-1185">Reference proteome</keyword>
<dbReference type="Proteomes" id="UP000019486">
    <property type="component" value="Unassembled WGS sequence"/>
</dbReference>
<proteinExistence type="predicted"/>
<gene>
    <name evidence="2" type="ORF">N825_23595</name>
</gene>
<dbReference type="STRING" id="1385369.N825_23595"/>